<organism evidence="7 8">
    <name type="scientific">Coniophora puteana (strain RWD-64-598)</name>
    <name type="common">Brown rot fungus</name>
    <dbReference type="NCBI Taxonomy" id="741705"/>
    <lineage>
        <taxon>Eukaryota</taxon>
        <taxon>Fungi</taxon>
        <taxon>Dikarya</taxon>
        <taxon>Basidiomycota</taxon>
        <taxon>Agaricomycotina</taxon>
        <taxon>Agaricomycetes</taxon>
        <taxon>Agaricomycetidae</taxon>
        <taxon>Boletales</taxon>
        <taxon>Coniophorineae</taxon>
        <taxon>Coniophoraceae</taxon>
        <taxon>Coniophora</taxon>
    </lineage>
</organism>
<keyword evidence="2 4" id="KW-0064">Aspartyl protease</keyword>
<dbReference type="AlphaFoldDB" id="A0A5M3ML50"/>
<feature type="domain" description="Peptidase A1" evidence="6">
    <location>
        <begin position="82"/>
        <end position="395"/>
    </location>
</feature>
<feature type="chain" id="PRO_5024349207" evidence="5">
    <location>
        <begin position="20"/>
        <end position="405"/>
    </location>
</feature>
<dbReference type="PROSITE" id="PS00141">
    <property type="entry name" value="ASP_PROTEASE"/>
    <property type="match status" value="2"/>
</dbReference>
<dbReference type="Gene3D" id="2.40.70.10">
    <property type="entry name" value="Acid Proteases"/>
    <property type="match status" value="2"/>
</dbReference>
<proteinExistence type="inferred from homology"/>
<keyword evidence="5" id="KW-0732">Signal</keyword>
<evidence type="ECO:0000313" key="7">
    <source>
        <dbReference type="EMBL" id="EIW79969.1"/>
    </source>
</evidence>
<dbReference type="PANTHER" id="PTHR47966">
    <property type="entry name" value="BETA-SITE APP-CLEAVING ENZYME, ISOFORM A-RELATED"/>
    <property type="match status" value="1"/>
</dbReference>
<dbReference type="Proteomes" id="UP000053558">
    <property type="component" value="Unassembled WGS sequence"/>
</dbReference>
<dbReference type="InterPro" id="IPR033121">
    <property type="entry name" value="PEPTIDASE_A1"/>
</dbReference>
<feature type="signal peptide" evidence="5">
    <location>
        <begin position="1"/>
        <end position="19"/>
    </location>
</feature>
<dbReference type="EMBL" id="JH711580">
    <property type="protein sequence ID" value="EIW79969.1"/>
    <property type="molecule type" value="Genomic_DNA"/>
</dbReference>
<reference evidence="8" key="1">
    <citation type="journal article" date="2012" name="Science">
        <title>The Paleozoic origin of enzymatic lignin decomposition reconstructed from 31 fungal genomes.</title>
        <authorList>
            <person name="Floudas D."/>
            <person name="Binder M."/>
            <person name="Riley R."/>
            <person name="Barry K."/>
            <person name="Blanchette R.A."/>
            <person name="Henrissat B."/>
            <person name="Martinez A.T."/>
            <person name="Otillar R."/>
            <person name="Spatafora J.W."/>
            <person name="Yadav J.S."/>
            <person name="Aerts A."/>
            <person name="Benoit I."/>
            <person name="Boyd A."/>
            <person name="Carlson A."/>
            <person name="Copeland A."/>
            <person name="Coutinho P.M."/>
            <person name="de Vries R.P."/>
            <person name="Ferreira P."/>
            <person name="Findley K."/>
            <person name="Foster B."/>
            <person name="Gaskell J."/>
            <person name="Glotzer D."/>
            <person name="Gorecki P."/>
            <person name="Heitman J."/>
            <person name="Hesse C."/>
            <person name="Hori C."/>
            <person name="Igarashi K."/>
            <person name="Jurgens J.A."/>
            <person name="Kallen N."/>
            <person name="Kersten P."/>
            <person name="Kohler A."/>
            <person name="Kuees U."/>
            <person name="Kumar T.K.A."/>
            <person name="Kuo A."/>
            <person name="LaButti K."/>
            <person name="Larrondo L.F."/>
            <person name="Lindquist E."/>
            <person name="Ling A."/>
            <person name="Lombard V."/>
            <person name="Lucas S."/>
            <person name="Lundell T."/>
            <person name="Martin R."/>
            <person name="McLaughlin D.J."/>
            <person name="Morgenstern I."/>
            <person name="Morin E."/>
            <person name="Murat C."/>
            <person name="Nagy L.G."/>
            <person name="Nolan M."/>
            <person name="Ohm R.A."/>
            <person name="Patyshakuliyeva A."/>
            <person name="Rokas A."/>
            <person name="Ruiz-Duenas F.J."/>
            <person name="Sabat G."/>
            <person name="Salamov A."/>
            <person name="Samejima M."/>
            <person name="Schmutz J."/>
            <person name="Slot J.C."/>
            <person name="St John F."/>
            <person name="Stenlid J."/>
            <person name="Sun H."/>
            <person name="Sun S."/>
            <person name="Syed K."/>
            <person name="Tsang A."/>
            <person name="Wiebenga A."/>
            <person name="Young D."/>
            <person name="Pisabarro A."/>
            <person name="Eastwood D.C."/>
            <person name="Martin F."/>
            <person name="Cullen D."/>
            <person name="Grigoriev I.V."/>
            <person name="Hibbett D.S."/>
        </authorList>
    </citation>
    <scope>NUCLEOTIDE SEQUENCE [LARGE SCALE GENOMIC DNA]</scope>
    <source>
        <strain evidence="8">RWD-64-598 SS2</strain>
    </source>
</reference>
<name>A0A5M3ML50_CONPW</name>
<gene>
    <name evidence="7" type="ORF">CONPUDRAFT_138087</name>
</gene>
<keyword evidence="4" id="KW-0378">Hydrolase</keyword>
<dbReference type="Pfam" id="PF00026">
    <property type="entry name" value="Asp"/>
    <property type="match status" value="1"/>
</dbReference>
<evidence type="ECO:0000256" key="1">
    <source>
        <dbReference type="ARBA" id="ARBA00007447"/>
    </source>
</evidence>
<dbReference type="InterPro" id="IPR001461">
    <property type="entry name" value="Aspartic_peptidase_A1"/>
</dbReference>
<dbReference type="InterPro" id="IPR001969">
    <property type="entry name" value="Aspartic_peptidase_AS"/>
</dbReference>
<protein>
    <submittedName>
        <fullName evidence="7">Acid protease</fullName>
    </submittedName>
</protein>
<evidence type="ECO:0000256" key="2">
    <source>
        <dbReference type="ARBA" id="ARBA00022750"/>
    </source>
</evidence>
<evidence type="ECO:0000313" key="8">
    <source>
        <dbReference type="Proteomes" id="UP000053558"/>
    </source>
</evidence>
<dbReference type="SUPFAM" id="SSF50630">
    <property type="entry name" value="Acid proteases"/>
    <property type="match status" value="1"/>
</dbReference>
<evidence type="ECO:0000256" key="5">
    <source>
        <dbReference type="SAM" id="SignalP"/>
    </source>
</evidence>
<dbReference type="CDD" id="cd05471">
    <property type="entry name" value="pepsin_like"/>
    <property type="match status" value="1"/>
</dbReference>
<dbReference type="GO" id="GO:0004190">
    <property type="term" value="F:aspartic-type endopeptidase activity"/>
    <property type="evidence" value="ECO:0007669"/>
    <property type="project" value="UniProtKB-KW"/>
</dbReference>
<dbReference type="OMA" id="RITESQY"/>
<comment type="similarity">
    <text evidence="1 4">Belongs to the peptidase A1 family.</text>
</comment>
<dbReference type="GeneID" id="19201134"/>
<evidence type="ECO:0000256" key="4">
    <source>
        <dbReference type="RuleBase" id="RU000454"/>
    </source>
</evidence>
<keyword evidence="4 7" id="KW-0645">Protease</keyword>
<feature type="active site" evidence="3">
    <location>
        <position position="277"/>
    </location>
</feature>
<dbReference type="InterPro" id="IPR034164">
    <property type="entry name" value="Pepsin-like_dom"/>
</dbReference>
<dbReference type="InterPro" id="IPR021109">
    <property type="entry name" value="Peptidase_aspartic_dom_sf"/>
</dbReference>
<accession>A0A5M3ML50</accession>
<comment type="caution">
    <text evidence="7">The sequence shown here is derived from an EMBL/GenBank/DDBJ whole genome shotgun (WGS) entry which is preliminary data.</text>
</comment>
<evidence type="ECO:0000256" key="3">
    <source>
        <dbReference type="PIRSR" id="PIRSR601461-1"/>
    </source>
</evidence>
<dbReference type="PRINTS" id="PR00792">
    <property type="entry name" value="PEPSIN"/>
</dbReference>
<feature type="active site" evidence="3">
    <location>
        <position position="100"/>
    </location>
</feature>
<dbReference type="OrthoDB" id="660550at2759"/>
<dbReference type="PROSITE" id="PS51767">
    <property type="entry name" value="PEPTIDASE_A1"/>
    <property type="match status" value="1"/>
</dbReference>
<evidence type="ECO:0000259" key="6">
    <source>
        <dbReference type="PROSITE" id="PS51767"/>
    </source>
</evidence>
<sequence>MFPSHTLLSICLLATVVAAVPAQRDTKRTPSATLGVTRRFRNLAAGQRLPDIDRARAAALKQGGQKAKRDGAVSVTNTLVTYTASVGIGSPATQYTLLIDTGSSNTWVGADKPYNPTSSSTDTGNTITDSYGSGEFTGKEYIDTVTLGNNLTIAKQMIGVASQAEGFQDVDGVLGVGPVDLTAGTVSNTNTVPTVMDNLYSQGTISHELLGVYYAPVSSSDSTGELSFGTVDTSKTTSDVAYVPITSTQLVSEYWGIDQSISYGSQTILDSASGIVDTGTTLILVASDAFQKYQSATGGTMDQTTGLLTISADQYDKLSALNFEIGGTTYALNANAQIWPRSLNSAIGGASGSIYLVVNDVGSASGEGIDFINGYTFLERYYSVFDTTNKRVGFATTANTNATSN</sequence>
<dbReference type="KEGG" id="cput:CONPUDRAFT_138087"/>
<dbReference type="RefSeq" id="XP_007770281.1">
    <property type="nucleotide sequence ID" value="XM_007772091.1"/>
</dbReference>
<dbReference type="GO" id="GO:0006508">
    <property type="term" value="P:proteolysis"/>
    <property type="evidence" value="ECO:0007669"/>
    <property type="project" value="UniProtKB-KW"/>
</dbReference>
<keyword evidence="8" id="KW-1185">Reference proteome</keyword>
<dbReference type="PANTHER" id="PTHR47966:SF51">
    <property type="entry name" value="BETA-SITE APP-CLEAVING ENZYME, ISOFORM A-RELATED"/>
    <property type="match status" value="1"/>
</dbReference>